<dbReference type="KEGG" id="thao:NI17_015880"/>
<name>A0A399G455_9ACTN</name>
<gene>
    <name evidence="2" type="ORF">NI17_015880</name>
</gene>
<dbReference type="RefSeq" id="WP_068688385.1">
    <property type="nucleotide sequence ID" value="NZ_CP063196.1"/>
</dbReference>
<dbReference type="Proteomes" id="UP000265719">
    <property type="component" value="Chromosome"/>
</dbReference>
<feature type="compositionally biased region" description="Low complexity" evidence="1">
    <location>
        <begin position="61"/>
        <end position="71"/>
    </location>
</feature>
<accession>A0A399G455</accession>
<dbReference type="AlphaFoldDB" id="A0A399G455"/>
<evidence type="ECO:0000313" key="2">
    <source>
        <dbReference type="EMBL" id="UOE18305.1"/>
    </source>
</evidence>
<organism evidence="2 3">
    <name type="scientific">Thermobifida halotolerans</name>
    <dbReference type="NCBI Taxonomy" id="483545"/>
    <lineage>
        <taxon>Bacteria</taxon>
        <taxon>Bacillati</taxon>
        <taxon>Actinomycetota</taxon>
        <taxon>Actinomycetes</taxon>
        <taxon>Streptosporangiales</taxon>
        <taxon>Nocardiopsidaceae</taxon>
        <taxon>Thermobifida</taxon>
    </lineage>
</organism>
<dbReference type="EMBL" id="CP063196">
    <property type="protein sequence ID" value="UOE18305.1"/>
    <property type="molecule type" value="Genomic_DNA"/>
</dbReference>
<reference evidence="2" key="1">
    <citation type="submission" date="2020-10" db="EMBL/GenBank/DDBJ databases">
        <title>De novo genome project of the cellulose decomposer Thermobifida halotolerans type strain.</title>
        <authorList>
            <person name="Nagy I."/>
            <person name="Horvath B."/>
            <person name="Kukolya J."/>
            <person name="Nagy I."/>
            <person name="Orsini M."/>
        </authorList>
    </citation>
    <scope>NUCLEOTIDE SEQUENCE</scope>
    <source>
        <strain evidence="2">DSM 44931</strain>
    </source>
</reference>
<feature type="region of interest" description="Disordered" evidence="1">
    <location>
        <begin position="46"/>
        <end position="76"/>
    </location>
</feature>
<keyword evidence="3" id="KW-1185">Reference proteome</keyword>
<sequence length="155" mass="15247">MPLPTLFRLPRPAGSRSAGALRRGGAAAAATAVAVLALGGCFSGGASGGQDTADSPPGPSGAPASQDAPPSCDLFTTPEGYVARPEVNAPDLGCEEVALILESSVSEDGGDVAPPEGWWCVWGDPDAVTGAAPGELVGECHHVAGEGSISLLKAD</sequence>
<evidence type="ECO:0000256" key="1">
    <source>
        <dbReference type="SAM" id="MobiDB-lite"/>
    </source>
</evidence>
<proteinExistence type="predicted"/>
<evidence type="ECO:0000313" key="3">
    <source>
        <dbReference type="Proteomes" id="UP000265719"/>
    </source>
</evidence>
<protein>
    <submittedName>
        <fullName evidence="2">Uncharacterized protein</fullName>
    </submittedName>
</protein>